<dbReference type="EMBL" id="PUHZ01000026">
    <property type="protein sequence ID" value="PQO41611.1"/>
    <property type="molecule type" value="Genomic_DNA"/>
</dbReference>
<evidence type="ECO:0000313" key="2">
    <source>
        <dbReference type="Proteomes" id="UP000237819"/>
    </source>
</evidence>
<dbReference type="AlphaFoldDB" id="A0A2S8GBF2"/>
<reference evidence="1 2" key="1">
    <citation type="submission" date="2018-02" db="EMBL/GenBank/DDBJ databases">
        <title>Comparative genomes isolates from brazilian mangrove.</title>
        <authorList>
            <person name="Araujo J.E."/>
            <person name="Taketani R.G."/>
            <person name="Silva M.C.P."/>
            <person name="Loureco M.V."/>
            <person name="Andreote F.D."/>
        </authorList>
    </citation>
    <scope>NUCLEOTIDE SEQUENCE [LARGE SCALE GENOMIC DNA]</scope>
    <source>
        <strain evidence="1 2">Nap-Phe MGV</strain>
    </source>
</reference>
<evidence type="ECO:0008006" key="3">
    <source>
        <dbReference type="Google" id="ProtNLM"/>
    </source>
</evidence>
<proteinExistence type="predicted"/>
<dbReference type="PANTHER" id="PTHR37489">
    <property type="entry name" value="DUF3500 DOMAIN-CONTAINING PROTEIN"/>
    <property type="match status" value="1"/>
</dbReference>
<dbReference type="InterPro" id="IPR021889">
    <property type="entry name" value="DUF3500"/>
</dbReference>
<organism evidence="1 2">
    <name type="scientific">Blastopirellula marina</name>
    <dbReference type="NCBI Taxonomy" id="124"/>
    <lineage>
        <taxon>Bacteria</taxon>
        <taxon>Pseudomonadati</taxon>
        <taxon>Planctomycetota</taxon>
        <taxon>Planctomycetia</taxon>
        <taxon>Pirellulales</taxon>
        <taxon>Pirellulaceae</taxon>
        <taxon>Blastopirellula</taxon>
    </lineage>
</organism>
<dbReference type="Proteomes" id="UP000237819">
    <property type="component" value="Unassembled WGS sequence"/>
</dbReference>
<name>A0A2S8GBF2_9BACT</name>
<dbReference type="PANTHER" id="PTHR37489:SF1">
    <property type="entry name" value="DUF3500 DOMAIN-CONTAINING PROTEIN"/>
    <property type="match status" value="1"/>
</dbReference>
<accession>A0A2S8GBF2</accession>
<comment type="caution">
    <text evidence="1">The sequence shown here is derived from an EMBL/GenBank/DDBJ whole genome shotgun (WGS) entry which is preliminary data.</text>
</comment>
<sequence>MSLAFEGQALIFLFLTTKQTNWEILMNKKLKILQTTAILLAAVNVASLAFCQSGGTAVITKGDIVAQAENFLGTLTEAQREKVMYDFNDNKQRQRWSNFPVGAFQRGGVRMGELNEQQRAAAMDMLGAMLSKKGYEKVRQIVEADEVLKNEHESSGAGRRGNPGFGRDNYFISFLGEPSVEKPWMVQFGGHHLGLNITFVGEHGTLAPSHTAAQPAIYQIEGKTIRPLGGEVEKADALMDSLDDSQKKRAILDVRVRNLVLGPGRDGQMIQPEGLKADGLSENQQKMLLDLAAEWTGILDEPLAATKMEQMKANIAETWFAWSGPAEKGSPAYFRIHGPTVFIEFAPQGDGSNGLNHIHTIYRDPTNEYGAKWWRK</sequence>
<evidence type="ECO:0000313" key="1">
    <source>
        <dbReference type="EMBL" id="PQO41611.1"/>
    </source>
</evidence>
<dbReference type="Pfam" id="PF12006">
    <property type="entry name" value="DUF3500"/>
    <property type="match status" value="1"/>
</dbReference>
<protein>
    <recommendedName>
        <fullName evidence="3">DUF3500 domain-containing protein</fullName>
    </recommendedName>
</protein>
<gene>
    <name evidence="1" type="ORF">C5Y93_31385</name>
</gene>